<reference evidence="5 6" key="1">
    <citation type="submission" date="2018-04" db="EMBL/GenBank/DDBJ databases">
        <title>The genome of golden apple snail Pomacea canaliculata provides insight into stress tolerance and invasive adaptation.</title>
        <authorList>
            <person name="Liu C."/>
            <person name="Liu B."/>
            <person name="Ren Y."/>
            <person name="Zhang Y."/>
            <person name="Wang H."/>
            <person name="Li S."/>
            <person name="Jiang F."/>
            <person name="Yin L."/>
            <person name="Zhang G."/>
            <person name="Qian W."/>
            <person name="Fan W."/>
        </authorList>
    </citation>
    <scope>NUCLEOTIDE SEQUENCE [LARGE SCALE GENOMIC DNA]</scope>
    <source>
        <strain evidence="5">SZHN2017</strain>
        <tissue evidence="5">Muscle</tissue>
    </source>
</reference>
<evidence type="ECO:0000313" key="6">
    <source>
        <dbReference type="Proteomes" id="UP000245119"/>
    </source>
</evidence>
<dbReference type="PANTHER" id="PTHR24369">
    <property type="entry name" value="ANTIGEN BSP, PUTATIVE-RELATED"/>
    <property type="match status" value="1"/>
</dbReference>
<feature type="region of interest" description="Disordered" evidence="3">
    <location>
        <begin position="112"/>
        <end position="134"/>
    </location>
</feature>
<accession>A0A2T7NCL8</accession>
<name>A0A2T7NCL8_POMCA</name>
<dbReference type="GO" id="GO:0005886">
    <property type="term" value="C:plasma membrane"/>
    <property type="evidence" value="ECO:0007669"/>
    <property type="project" value="TreeGrafter"/>
</dbReference>
<keyword evidence="4" id="KW-0812">Transmembrane</keyword>
<dbReference type="EMBL" id="PZQS01000014">
    <property type="protein sequence ID" value="PVD18897.1"/>
    <property type="molecule type" value="Genomic_DNA"/>
</dbReference>
<dbReference type="PANTHER" id="PTHR24369:SF211">
    <property type="entry name" value="LEUCINE-RICH REPEAT-CONTAINING PROTEIN 15-LIKE"/>
    <property type="match status" value="1"/>
</dbReference>
<organism evidence="5 6">
    <name type="scientific">Pomacea canaliculata</name>
    <name type="common">Golden apple snail</name>
    <dbReference type="NCBI Taxonomy" id="400727"/>
    <lineage>
        <taxon>Eukaryota</taxon>
        <taxon>Metazoa</taxon>
        <taxon>Spiralia</taxon>
        <taxon>Lophotrochozoa</taxon>
        <taxon>Mollusca</taxon>
        <taxon>Gastropoda</taxon>
        <taxon>Caenogastropoda</taxon>
        <taxon>Architaenioglossa</taxon>
        <taxon>Ampullarioidea</taxon>
        <taxon>Ampullariidae</taxon>
        <taxon>Pomacea</taxon>
    </lineage>
</organism>
<dbReference type="Proteomes" id="UP000245119">
    <property type="component" value="Linkage Group LG14"/>
</dbReference>
<protein>
    <recommendedName>
        <fullName evidence="7">LRRCT domain-containing protein</fullName>
    </recommendedName>
</protein>
<feature type="transmembrane region" description="Helical" evidence="4">
    <location>
        <begin position="187"/>
        <end position="208"/>
    </location>
</feature>
<keyword evidence="4" id="KW-0472">Membrane</keyword>
<comment type="caution">
    <text evidence="5">The sequence shown here is derived from an EMBL/GenBank/DDBJ whole genome shotgun (WGS) entry which is preliminary data.</text>
</comment>
<keyword evidence="4" id="KW-1133">Transmembrane helix</keyword>
<feature type="compositionally biased region" description="Basic and acidic residues" evidence="3">
    <location>
        <begin position="121"/>
        <end position="134"/>
    </location>
</feature>
<dbReference type="SUPFAM" id="SSF52058">
    <property type="entry name" value="L domain-like"/>
    <property type="match status" value="1"/>
</dbReference>
<dbReference type="Gene3D" id="3.80.10.10">
    <property type="entry name" value="Ribonuclease Inhibitor"/>
    <property type="match status" value="1"/>
</dbReference>
<evidence type="ECO:0000256" key="4">
    <source>
        <dbReference type="SAM" id="Phobius"/>
    </source>
</evidence>
<dbReference type="InterPro" id="IPR001611">
    <property type="entry name" value="Leu-rich_rpt"/>
</dbReference>
<dbReference type="Pfam" id="PF13855">
    <property type="entry name" value="LRR_8"/>
    <property type="match status" value="1"/>
</dbReference>
<evidence type="ECO:0000313" key="5">
    <source>
        <dbReference type="EMBL" id="PVD18897.1"/>
    </source>
</evidence>
<dbReference type="AlphaFoldDB" id="A0A2T7NCL8"/>
<keyword evidence="1" id="KW-0433">Leucine-rich repeat</keyword>
<sequence length="265" mass="29151">MDNLPKLTYIAPRAFNDLASLQRLVITNNLGVSDLGAGMFRNLSSLRVLDLHGNAIRHFDQGLADWEAIDIIDLSQNPVECDCHAVWMLSLMDDPSNETEALLVKLASFNGNASSSSSGGNRHEIRFDPESSTKSKTETIECSDPLLLKGRLLTSLKPSDFRCDTPVESTHPTTSSPSSDAAQRFKVGIIAAGVACVLLACGAVFIKFRRRICSFCRRQYRYQAYKGTNLNGQSHTLADDAVEMERTEMEDLDSLTEAIDTTLKS</sequence>
<proteinExistence type="predicted"/>
<gene>
    <name evidence="5" type="ORF">C0Q70_21455</name>
</gene>
<dbReference type="InterPro" id="IPR050541">
    <property type="entry name" value="LRR_TM_domain-containing"/>
</dbReference>
<evidence type="ECO:0008006" key="7">
    <source>
        <dbReference type="Google" id="ProtNLM"/>
    </source>
</evidence>
<dbReference type="InterPro" id="IPR032675">
    <property type="entry name" value="LRR_dom_sf"/>
</dbReference>
<keyword evidence="6" id="KW-1185">Reference proteome</keyword>
<evidence type="ECO:0000256" key="1">
    <source>
        <dbReference type="ARBA" id="ARBA00022614"/>
    </source>
</evidence>
<keyword evidence="2" id="KW-0677">Repeat</keyword>
<evidence type="ECO:0000256" key="2">
    <source>
        <dbReference type="ARBA" id="ARBA00022737"/>
    </source>
</evidence>
<evidence type="ECO:0000256" key="3">
    <source>
        <dbReference type="SAM" id="MobiDB-lite"/>
    </source>
</evidence>
<dbReference type="STRING" id="400727.A0A2T7NCL8"/>